<dbReference type="EMBL" id="AKGD01000002">
    <property type="protein sequence ID" value="EIT69081.1"/>
    <property type="molecule type" value="Genomic_DNA"/>
</dbReference>
<name>I8HZN8_9GAMM</name>
<dbReference type="InterPro" id="IPR014048">
    <property type="entry name" value="MethylDNA_cys_MeTrfase_DNA-bd"/>
</dbReference>
<sequence>MTTDSRLTPAVIAIRAALRKVPAGRVVTYGQLAAIAGFPGRARLAGKSLWQEQGEDYMPWYRVLASPGRIAFAQGTQAFREQRKRLLSEGVEVRAGKVNLEVYGWRPHSAAPVLD</sequence>
<protein>
    <recommendedName>
        <fullName evidence="2">Methylated-DNA-[protein]-cysteine S-methyltransferase DNA binding domain-containing protein</fullName>
    </recommendedName>
</protein>
<reference evidence="3 4" key="1">
    <citation type="journal article" date="2012" name="J. Bacteriol.">
        <title>Genome Sequence of n-Alkane-Degrading Hydrocarboniphaga effusa Strain AP103T (ATCC BAA-332T).</title>
        <authorList>
            <person name="Chang H.K."/>
            <person name="Zylstra G.J."/>
            <person name="Chae J.C."/>
        </authorList>
    </citation>
    <scope>NUCLEOTIDE SEQUENCE [LARGE SCALE GENOMIC DNA]</scope>
    <source>
        <strain evidence="3 4">AP103</strain>
    </source>
</reference>
<dbReference type="RefSeq" id="WP_007185604.1">
    <property type="nucleotide sequence ID" value="NZ_AKGD01000002.1"/>
</dbReference>
<feature type="domain" description="Methylated-DNA-[protein]-cysteine S-methyltransferase DNA binding" evidence="2">
    <location>
        <begin position="14"/>
        <end position="91"/>
    </location>
</feature>
<organism evidence="3 4">
    <name type="scientific">Hydrocarboniphaga effusa AP103</name>
    <dbReference type="NCBI Taxonomy" id="1172194"/>
    <lineage>
        <taxon>Bacteria</taxon>
        <taxon>Pseudomonadati</taxon>
        <taxon>Pseudomonadota</taxon>
        <taxon>Gammaproteobacteria</taxon>
        <taxon>Nevskiales</taxon>
        <taxon>Nevskiaceae</taxon>
        <taxon>Hydrocarboniphaga</taxon>
    </lineage>
</organism>
<dbReference type="SUPFAM" id="SSF46767">
    <property type="entry name" value="Methylated DNA-protein cysteine methyltransferase, C-terminal domain"/>
    <property type="match status" value="1"/>
</dbReference>
<dbReference type="PANTHER" id="PTHR42942">
    <property type="entry name" value="6-O-METHYLGUANINE DNA METHYLTRANSFERASE"/>
    <property type="match status" value="1"/>
</dbReference>
<dbReference type="AlphaFoldDB" id="I8HZN8"/>
<dbReference type="InterPro" id="IPR052520">
    <property type="entry name" value="ATL_DNA_repair"/>
</dbReference>
<dbReference type="Gene3D" id="1.10.10.10">
    <property type="entry name" value="Winged helix-like DNA-binding domain superfamily/Winged helix DNA-binding domain"/>
    <property type="match status" value="1"/>
</dbReference>
<evidence type="ECO:0000313" key="3">
    <source>
        <dbReference type="EMBL" id="EIT69081.1"/>
    </source>
</evidence>
<dbReference type="InterPro" id="IPR036217">
    <property type="entry name" value="MethylDNA_cys_MeTrfase_DNAb"/>
</dbReference>
<dbReference type="CDD" id="cd06445">
    <property type="entry name" value="ATase"/>
    <property type="match status" value="1"/>
</dbReference>
<evidence type="ECO:0000259" key="2">
    <source>
        <dbReference type="Pfam" id="PF01035"/>
    </source>
</evidence>
<keyword evidence="1" id="KW-0227">DNA damage</keyword>
<dbReference type="PANTHER" id="PTHR42942:SF1">
    <property type="entry name" value="ALKYLTRANSFERASE-LIKE PROTEIN 1"/>
    <property type="match status" value="1"/>
</dbReference>
<dbReference type="GO" id="GO:0003824">
    <property type="term" value="F:catalytic activity"/>
    <property type="evidence" value="ECO:0007669"/>
    <property type="project" value="InterPro"/>
</dbReference>
<evidence type="ECO:0000313" key="4">
    <source>
        <dbReference type="Proteomes" id="UP000003704"/>
    </source>
</evidence>
<gene>
    <name evidence="3" type="ORF">WQQ_26630</name>
</gene>
<proteinExistence type="predicted"/>
<accession>I8HZN8</accession>
<dbReference type="GO" id="GO:0006281">
    <property type="term" value="P:DNA repair"/>
    <property type="evidence" value="ECO:0007669"/>
    <property type="project" value="InterPro"/>
</dbReference>
<comment type="caution">
    <text evidence="3">The sequence shown here is derived from an EMBL/GenBank/DDBJ whole genome shotgun (WGS) entry which is preliminary data.</text>
</comment>
<dbReference type="OrthoDB" id="9132167at2"/>
<dbReference type="Proteomes" id="UP000003704">
    <property type="component" value="Unassembled WGS sequence"/>
</dbReference>
<keyword evidence="4" id="KW-1185">Reference proteome</keyword>
<dbReference type="Pfam" id="PF01035">
    <property type="entry name" value="DNA_binding_1"/>
    <property type="match status" value="1"/>
</dbReference>
<evidence type="ECO:0000256" key="1">
    <source>
        <dbReference type="ARBA" id="ARBA00022763"/>
    </source>
</evidence>
<dbReference type="InterPro" id="IPR036388">
    <property type="entry name" value="WH-like_DNA-bd_sf"/>
</dbReference>